<gene>
    <name evidence="1" type="ORF">EXIGLDRAFT_752846</name>
</gene>
<dbReference type="Proteomes" id="UP000077266">
    <property type="component" value="Unassembled WGS sequence"/>
</dbReference>
<organism evidence="1 2">
    <name type="scientific">Exidia glandulosa HHB12029</name>
    <dbReference type="NCBI Taxonomy" id="1314781"/>
    <lineage>
        <taxon>Eukaryota</taxon>
        <taxon>Fungi</taxon>
        <taxon>Dikarya</taxon>
        <taxon>Basidiomycota</taxon>
        <taxon>Agaricomycotina</taxon>
        <taxon>Agaricomycetes</taxon>
        <taxon>Auriculariales</taxon>
        <taxon>Exidiaceae</taxon>
        <taxon>Exidia</taxon>
    </lineage>
</organism>
<reference evidence="1 2" key="1">
    <citation type="journal article" date="2016" name="Mol. Biol. Evol.">
        <title>Comparative Genomics of Early-Diverging Mushroom-Forming Fungi Provides Insights into the Origins of Lignocellulose Decay Capabilities.</title>
        <authorList>
            <person name="Nagy L.G."/>
            <person name="Riley R."/>
            <person name="Tritt A."/>
            <person name="Adam C."/>
            <person name="Daum C."/>
            <person name="Floudas D."/>
            <person name="Sun H."/>
            <person name="Yadav J.S."/>
            <person name="Pangilinan J."/>
            <person name="Larsson K.H."/>
            <person name="Matsuura K."/>
            <person name="Barry K."/>
            <person name="Labutti K."/>
            <person name="Kuo R."/>
            <person name="Ohm R.A."/>
            <person name="Bhattacharya S.S."/>
            <person name="Shirouzu T."/>
            <person name="Yoshinaga Y."/>
            <person name="Martin F.M."/>
            <person name="Grigoriev I.V."/>
            <person name="Hibbett D.S."/>
        </authorList>
    </citation>
    <scope>NUCLEOTIDE SEQUENCE [LARGE SCALE GENOMIC DNA]</scope>
    <source>
        <strain evidence="1 2">HHB12029</strain>
    </source>
</reference>
<protein>
    <recommendedName>
        <fullName evidence="3">F-box domain-containing protein</fullName>
    </recommendedName>
</protein>
<name>A0A165E917_EXIGL</name>
<evidence type="ECO:0008006" key="3">
    <source>
        <dbReference type="Google" id="ProtNLM"/>
    </source>
</evidence>
<evidence type="ECO:0000313" key="1">
    <source>
        <dbReference type="EMBL" id="KZV86358.1"/>
    </source>
</evidence>
<accession>A0A165E917</accession>
<sequence>MDKLNALLPRSGSSLFSLHLGLDSAGAKQMLGDVISAVHPHAHRLAYLRITVHDTTYVAWIMDDLSFPNLRALCVQHGDNMLGAWFGGSEDMPLDIVLTLTQQKTPALKRLTLTGSVQFQPEGNLSTLRTLRFWCSDIQGFVRAVLPCPNIQELDVELDYTDPNAWQVGSIAALWPAAASRAAQISAVRLKGIDDAQHSVIMTLFVSHVTRHSLVLSYADSVTDDSTEWNDAILGVFSHLNGHLVDFTIRSVPSIRYREEIVTLSAICAEGLHREVEVAVTQPGPPIIATLFDKYQSRTSVRSLTLDASLWRTFLRSCGTLPILEDVVVQFRGGPHTSTFGGDTTTTGAPSVWPGLRTLKLVGVENVRPVLIVQTVLLAIRTLDLPHKMQSLHFERIDLLGPLHEFAQMDVAQQIFLPRC</sequence>
<dbReference type="EMBL" id="KV426158">
    <property type="protein sequence ID" value="KZV86358.1"/>
    <property type="molecule type" value="Genomic_DNA"/>
</dbReference>
<keyword evidence="2" id="KW-1185">Reference proteome</keyword>
<dbReference type="InParanoid" id="A0A165E917"/>
<proteinExistence type="predicted"/>
<evidence type="ECO:0000313" key="2">
    <source>
        <dbReference type="Proteomes" id="UP000077266"/>
    </source>
</evidence>
<dbReference type="AlphaFoldDB" id="A0A165E917"/>